<protein>
    <recommendedName>
        <fullName evidence="3">Reverse transcriptase domain-containing protein</fullName>
    </recommendedName>
</protein>
<reference evidence="1" key="1">
    <citation type="submission" date="2021-02" db="EMBL/GenBank/DDBJ databases">
        <authorList>
            <person name="Nowell W R."/>
        </authorList>
    </citation>
    <scope>NUCLEOTIDE SEQUENCE</scope>
</reference>
<sequence length="98" mass="11805">MLDIIGYFLQDNFATNKLGSLTIQTIRNLLYLFLYNNIFYYKDNIYKCTKGSPNTMALTETLSNIYLSVWQKEILKEIDRNIEFFGRYKDQIFFTWNK</sequence>
<gene>
    <name evidence="1" type="ORF">OTI717_LOCUS43658</name>
</gene>
<dbReference type="EMBL" id="CAJOAX010064861">
    <property type="protein sequence ID" value="CAF4354471.1"/>
    <property type="molecule type" value="Genomic_DNA"/>
</dbReference>
<dbReference type="Proteomes" id="UP000663823">
    <property type="component" value="Unassembled WGS sequence"/>
</dbReference>
<dbReference type="AlphaFoldDB" id="A0A820LD41"/>
<comment type="caution">
    <text evidence="1">The sequence shown here is derived from an EMBL/GenBank/DDBJ whole genome shotgun (WGS) entry which is preliminary data.</text>
</comment>
<evidence type="ECO:0000313" key="1">
    <source>
        <dbReference type="EMBL" id="CAF4354471.1"/>
    </source>
</evidence>
<organism evidence="1 2">
    <name type="scientific">Rotaria sordida</name>
    <dbReference type="NCBI Taxonomy" id="392033"/>
    <lineage>
        <taxon>Eukaryota</taxon>
        <taxon>Metazoa</taxon>
        <taxon>Spiralia</taxon>
        <taxon>Gnathifera</taxon>
        <taxon>Rotifera</taxon>
        <taxon>Eurotatoria</taxon>
        <taxon>Bdelloidea</taxon>
        <taxon>Philodinida</taxon>
        <taxon>Philodinidae</taxon>
        <taxon>Rotaria</taxon>
    </lineage>
</organism>
<accession>A0A820LD41</accession>
<evidence type="ECO:0000313" key="2">
    <source>
        <dbReference type="Proteomes" id="UP000663823"/>
    </source>
</evidence>
<name>A0A820LD41_9BILA</name>
<evidence type="ECO:0008006" key="3">
    <source>
        <dbReference type="Google" id="ProtNLM"/>
    </source>
</evidence>
<proteinExistence type="predicted"/>
<feature type="non-terminal residue" evidence="1">
    <location>
        <position position="1"/>
    </location>
</feature>